<organism evidence="3 4">
    <name type="scientific">Chryseobacterium camelliae</name>
    <dbReference type="NCBI Taxonomy" id="1265445"/>
    <lineage>
        <taxon>Bacteria</taxon>
        <taxon>Pseudomonadati</taxon>
        <taxon>Bacteroidota</taxon>
        <taxon>Flavobacteriia</taxon>
        <taxon>Flavobacteriales</taxon>
        <taxon>Weeksellaceae</taxon>
        <taxon>Chryseobacterium group</taxon>
        <taxon>Chryseobacterium</taxon>
    </lineage>
</organism>
<feature type="domain" description="IgGFc-binding protein N-terminal" evidence="2">
    <location>
        <begin position="128"/>
        <end position="446"/>
    </location>
</feature>
<evidence type="ECO:0000313" key="3">
    <source>
        <dbReference type="EMBL" id="WBV59336.1"/>
    </source>
</evidence>
<proteinExistence type="predicted"/>
<dbReference type="RefSeq" id="WP_271147735.1">
    <property type="nucleotide sequence ID" value="NZ_CP115859.1"/>
</dbReference>
<dbReference type="InterPro" id="IPR035234">
    <property type="entry name" value="IgGFc-bd_N"/>
</dbReference>
<keyword evidence="1" id="KW-0732">Signal</keyword>
<gene>
    <name evidence="3" type="ORF">PFY12_09730</name>
</gene>
<dbReference type="EMBL" id="CP115859">
    <property type="protein sequence ID" value="WBV59336.1"/>
    <property type="molecule type" value="Genomic_DNA"/>
</dbReference>
<keyword evidence="4" id="KW-1185">Reference proteome</keyword>
<dbReference type="NCBIfam" id="TIGR04131">
    <property type="entry name" value="Bac_Flav_CTERM"/>
    <property type="match status" value="1"/>
</dbReference>
<evidence type="ECO:0000313" key="4">
    <source>
        <dbReference type="Proteomes" id="UP001210978"/>
    </source>
</evidence>
<feature type="signal peptide" evidence="1">
    <location>
        <begin position="1"/>
        <end position="18"/>
    </location>
</feature>
<dbReference type="InterPro" id="IPR026341">
    <property type="entry name" value="T9SS_type_B"/>
</dbReference>
<evidence type="ECO:0000256" key="1">
    <source>
        <dbReference type="SAM" id="SignalP"/>
    </source>
</evidence>
<dbReference type="Pfam" id="PF17517">
    <property type="entry name" value="IgGFc_binding"/>
    <property type="match status" value="1"/>
</dbReference>
<feature type="chain" id="PRO_5045936997" evidence="1">
    <location>
        <begin position="19"/>
        <end position="1031"/>
    </location>
</feature>
<evidence type="ECO:0000259" key="2">
    <source>
        <dbReference type="Pfam" id="PF17517"/>
    </source>
</evidence>
<reference evidence="3 4" key="1">
    <citation type="submission" date="2023-01" db="EMBL/GenBank/DDBJ databases">
        <title>Complete genome of Chryseobacterium camelliae VAN22-5A.</title>
        <authorList>
            <person name="Zong G."/>
            <person name="Cao G."/>
        </authorList>
    </citation>
    <scope>NUCLEOTIDE SEQUENCE [LARGE SCALE GENOMIC DNA]</scope>
    <source>
        <strain evidence="3 4">VAN22-5A</strain>
    </source>
</reference>
<dbReference type="Pfam" id="PF13585">
    <property type="entry name" value="CHU_C"/>
    <property type="match status" value="1"/>
</dbReference>
<dbReference type="Proteomes" id="UP001210978">
    <property type="component" value="Chromosome"/>
</dbReference>
<accession>A0ABY7QKU0</accession>
<protein>
    <submittedName>
        <fullName evidence="3">T9SS type B sorting domain-containing protein</fullName>
    </submittedName>
</protein>
<name>A0ABY7QKU0_9FLAO</name>
<sequence length="1031" mass="111398">MKRILFIFILFLSLGLNAQRDTDHWFAPMAGSLTNGSPKQALFLSTDSTTPFPVTIYNNNIAIGTVTISKGSPQTFDVPLNFMLGQNPSDAMSVKTRGLYLHGDLPFFVTYRFSEINHGEILTSKGKAGIGTKFYAVYAPLPATGVPVGGVQNFTCGILATEDNTQVKVSGYDMTTWFINNFNGLTHPSITITLNKGQSYIFTGAANRPGNRDGFIGAKIEATKPVSVTNGNFRGQFGLNPPYNGEDIIMDQSVPVDRLGNEFALIKGMGNILPEIEGALIVAPENDTKVWLNNNPTPVATLNEGDYYRVTAQNYVVNGPSHLNMYIRTSKNVYTYQLLSGTADNDATEGFNYIPPLNCLLPKTIDEIGKIGEMPYATTFSPPLFVKLNILTQAGATVTVNNVPLAATYGPFPITGTTNWVSYTVPNIAGNITVNSTKAVTAGIAGGSGNLGYGGYFAGFSSIPVISKTTGECAPGIVLQVDSGFNSYQWNLNGNPIPGATSNTYSPTQGGNYTVTITKENCSYTTYPYKVYSCLVNTVKPLNICSTGTPVTITPAFTSSTQTPVPSTVQIITPPANGTLTVNPATGILTYTANAGTTTDTFTYKFCGNDPDFTDCEQVKVNITVVPLILTDTTVSTCNVGGSGIFDLTTANVGAPASATKKYYPTLADLNANTNEIIPANAYPSTVPASVYVKVTTVDGCTENAKISLQFYPRVNVQDAALTECFNENDPSTGTFNLTTAAVTTTNPVTKKYYPTLNDATNGTNEITSPTNYISANSIVYVKVISNDGCFDFAKITLKVIPPKPSAVLKDQTICPEGRTTLDAGPGYTSYLWSTGATTQSIHNVPVGDYWVLLSSEGCKTKQVVKVHPFEIPKIKTVNVKNNTATVIAEGGVPPYQYSRDGQIWQDSNLFTYLPRGKNSFYVKDSNNCAPVQIQVTVANLVNAITPNGDGRNDDLDYSELSYLKDLKISIYNRYGQLLYSSDRNNNFKWDGSINGTPVNSGTYWYEIKWTDPDTHKTVTYTDWILVKNRN</sequence>